<evidence type="ECO:0000313" key="2">
    <source>
        <dbReference type="Proteomes" id="UP000251647"/>
    </source>
</evidence>
<sequence length="302" mass="36875">MHKYIINEYEFDIAIKYLKRHTRDYIKEELDYLSDEYLPLNKKIEKLEDIINSEQLKSDLIRIKRLIEDERITKSELLWIDSKNHRLCNYIYYILNNRRKLYLLNNTELDLPYLIDDESYEIDHDIYKNTIKTNSINHQEKYNSICEHIITSNFNKETKLNLIHVLKESWRSVSECKIITNFLNDKDINKCTWAVEYLKKNKKDRFDFEIISEEDYYDNVVLYFDTCDDKYKKELLITKMKKAWSQKKCRDAKNGFKYYSFNMKESINNKLSEMSRELNISKNLLVEKIIEKEYKQFKDNLK</sequence>
<dbReference type="EMBL" id="UATL01000001">
    <property type="protein sequence ID" value="SPY27376.1"/>
    <property type="molecule type" value="Genomic_DNA"/>
</dbReference>
<name>A0A2T3QK78_PHODM</name>
<organism evidence="1 2">
    <name type="scientific">Photobacterium damselae</name>
    <dbReference type="NCBI Taxonomy" id="38293"/>
    <lineage>
        <taxon>Bacteria</taxon>
        <taxon>Pseudomonadati</taxon>
        <taxon>Pseudomonadota</taxon>
        <taxon>Gammaproteobacteria</taxon>
        <taxon>Vibrionales</taxon>
        <taxon>Vibrionaceae</taxon>
        <taxon>Photobacterium</taxon>
    </lineage>
</organism>
<proteinExistence type="predicted"/>
<evidence type="ECO:0000313" key="1">
    <source>
        <dbReference type="EMBL" id="SPY27376.1"/>
    </source>
</evidence>
<accession>A0A2T3QK78</accession>
<reference evidence="1 2" key="1">
    <citation type="submission" date="2018-06" db="EMBL/GenBank/DDBJ databases">
        <authorList>
            <consortium name="Pathogen Informatics"/>
            <person name="Doyle S."/>
        </authorList>
    </citation>
    <scope>NUCLEOTIDE SEQUENCE [LARGE SCALE GENOMIC DNA]</scope>
    <source>
        <strain evidence="1 2">NCTC11647</strain>
    </source>
</reference>
<dbReference type="Proteomes" id="UP000251647">
    <property type="component" value="Unassembled WGS sequence"/>
</dbReference>
<dbReference type="OrthoDB" id="6713157at2"/>
<dbReference type="RefSeq" id="WP_005301010.1">
    <property type="nucleotide sequence ID" value="NZ_PYOG01000009.1"/>
</dbReference>
<gene>
    <name evidence="1" type="ORF">NCTC11647_00419</name>
</gene>
<dbReference type="AlphaFoldDB" id="A0A2T3QK78"/>
<protein>
    <submittedName>
        <fullName evidence="1">Uncharacterized protein</fullName>
    </submittedName>
</protein>